<keyword evidence="1" id="KW-1133">Transmembrane helix</keyword>
<dbReference type="Proteomes" id="UP000652847">
    <property type="component" value="Unassembled WGS sequence"/>
</dbReference>
<evidence type="ECO:0000256" key="1">
    <source>
        <dbReference type="SAM" id="Phobius"/>
    </source>
</evidence>
<keyword evidence="1" id="KW-0812">Transmembrane</keyword>
<organism evidence="2 3">
    <name type="scientific">Blautia segnis</name>
    <dbReference type="NCBI Taxonomy" id="2763030"/>
    <lineage>
        <taxon>Bacteria</taxon>
        <taxon>Bacillati</taxon>
        <taxon>Bacillota</taxon>
        <taxon>Clostridia</taxon>
        <taxon>Lachnospirales</taxon>
        <taxon>Lachnospiraceae</taxon>
        <taxon>Blautia</taxon>
    </lineage>
</organism>
<protein>
    <submittedName>
        <fullName evidence="2">Uncharacterized protein</fullName>
    </submittedName>
</protein>
<feature type="transmembrane region" description="Helical" evidence="1">
    <location>
        <begin position="86"/>
        <end position="104"/>
    </location>
</feature>
<dbReference type="EMBL" id="JACOOT010000008">
    <property type="protein sequence ID" value="MBC5650087.1"/>
    <property type="molecule type" value="Genomic_DNA"/>
</dbReference>
<evidence type="ECO:0000313" key="2">
    <source>
        <dbReference type="EMBL" id="MBC5650087.1"/>
    </source>
</evidence>
<feature type="transmembrane region" description="Helical" evidence="1">
    <location>
        <begin position="12"/>
        <end position="29"/>
    </location>
</feature>
<comment type="caution">
    <text evidence="2">The sequence shown here is derived from an EMBL/GenBank/DDBJ whole genome shotgun (WGS) entry which is preliminary data.</text>
</comment>
<name>A0A8I0ADG0_9FIRM</name>
<keyword evidence="1" id="KW-0472">Membrane</keyword>
<sequence>MKKNEWKNRCICLFLGMILAVLCIFFASMEAKSILHVSDLIPASASLISPEFSRSTHTSAEELTGIRQVSVRLEADQRLRQKGMTGTELVIIMLAVLLANTVFYKEKKRLLTINDADGRRFIICYIHHQDGQKH</sequence>
<dbReference type="RefSeq" id="WP_186900865.1">
    <property type="nucleotide sequence ID" value="NZ_JACOOT010000008.1"/>
</dbReference>
<dbReference type="AlphaFoldDB" id="A0A8I0ADG0"/>
<accession>A0A8I0ADG0</accession>
<gene>
    <name evidence="2" type="ORF">H8S54_02850</name>
</gene>
<proteinExistence type="predicted"/>
<reference evidence="2 3" key="1">
    <citation type="submission" date="2020-08" db="EMBL/GenBank/DDBJ databases">
        <title>Genome public.</title>
        <authorList>
            <person name="Liu C."/>
            <person name="Sun Q."/>
        </authorList>
    </citation>
    <scope>NUCLEOTIDE SEQUENCE [LARGE SCALE GENOMIC DNA]</scope>
    <source>
        <strain evidence="2 3">BX17</strain>
    </source>
</reference>
<evidence type="ECO:0000313" key="3">
    <source>
        <dbReference type="Proteomes" id="UP000652847"/>
    </source>
</evidence>
<keyword evidence="3" id="KW-1185">Reference proteome</keyword>